<evidence type="ECO:0000313" key="2">
    <source>
        <dbReference type="EMBL" id="KAF2450238.1"/>
    </source>
</evidence>
<evidence type="ECO:0000256" key="1">
    <source>
        <dbReference type="SAM" id="MobiDB-lite"/>
    </source>
</evidence>
<protein>
    <submittedName>
        <fullName evidence="2">Uncharacterized protein</fullName>
    </submittedName>
</protein>
<dbReference type="Proteomes" id="UP000799764">
    <property type="component" value="Unassembled WGS sequence"/>
</dbReference>
<dbReference type="OrthoDB" id="3782435at2759"/>
<feature type="region of interest" description="Disordered" evidence="1">
    <location>
        <begin position="25"/>
        <end position="97"/>
    </location>
</feature>
<dbReference type="AlphaFoldDB" id="A0A9P4PVS7"/>
<comment type="caution">
    <text evidence="2">The sequence shown here is derived from an EMBL/GenBank/DDBJ whole genome shotgun (WGS) entry which is preliminary data.</text>
</comment>
<evidence type="ECO:0000313" key="3">
    <source>
        <dbReference type="Proteomes" id="UP000799764"/>
    </source>
</evidence>
<accession>A0A9P4PVS7</accession>
<keyword evidence="3" id="KW-1185">Reference proteome</keyword>
<name>A0A9P4PVS7_9PLEO</name>
<sequence length="184" mass="20222">MDPASAHPMPQSDLISSWLLSTQNSCFLPSPPPDEAALEPFPAPPKRKRAMSLPTTTPVPSSHRSDTQKRRRIEYSDNVLPEQSASQLGSNTPLTLNEKNTFSSRSRLFSKRSSSPARETPIILRNVWPPVIAESLNGVRDAPLKHVERLSDRLPEGVDCGFIPKGLEVCDSNIVAGPRMLLCS</sequence>
<gene>
    <name evidence="2" type="ORF">P171DRAFT_426669</name>
</gene>
<feature type="compositionally biased region" description="Polar residues" evidence="1">
    <location>
        <begin position="81"/>
        <end position="97"/>
    </location>
</feature>
<proteinExistence type="predicted"/>
<feature type="compositionally biased region" description="Polar residues" evidence="1">
    <location>
        <begin position="53"/>
        <end position="62"/>
    </location>
</feature>
<organism evidence="2 3">
    <name type="scientific">Karstenula rhodostoma CBS 690.94</name>
    <dbReference type="NCBI Taxonomy" id="1392251"/>
    <lineage>
        <taxon>Eukaryota</taxon>
        <taxon>Fungi</taxon>
        <taxon>Dikarya</taxon>
        <taxon>Ascomycota</taxon>
        <taxon>Pezizomycotina</taxon>
        <taxon>Dothideomycetes</taxon>
        <taxon>Pleosporomycetidae</taxon>
        <taxon>Pleosporales</taxon>
        <taxon>Massarineae</taxon>
        <taxon>Didymosphaeriaceae</taxon>
        <taxon>Karstenula</taxon>
    </lineage>
</organism>
<reference evidence="2" key="1">
    <citation type="journal article" date="2020" name="Stud. Mycol.">
        <title>101 Dothideomycetes genomes: a test case for predicting lifestyles and emergence of pathogens.</title>
        <authorList>
            <person name="Haridas S."/>
            <person name="Albert R."/>
            <person name="Binder M."/>
            <person name="Bloem J."/>
            <person name="Labutti K."/>
            <person name="Salamov A."/>
            <person name="Andreopoulos B."/>
            <person name="Baker S."/>
            <person name="Barry K."/>
            <person name="Bills G."/>
            <person name="Bluhm B."/>
            <person name="Cannon C."/>
            <person name="Castanera R."/>
            <person name="Culley D."/>
            <person name="Daum C."/>
            <person name="Ezra D."/>
            <person name="Gonzalez J."/>
            <person name="Henrissat B."/>
            <person name="Kuo A."/>
            <person name="Liang C."/>
            <person name="Lipzen A."/>
            <person name="Lutzoni F."/>
            <person name="Magnuson J."/>
            <person name="Mondo S."/>
            <person name="Nolan M."/>
            <person name="Ohm R."/>
            <person name="Pangilinan J."/>
            <person name="Park H.-J."/>
            <person name="Ramirez L."/>
            <person name="Alfaro M."/>
            <person name="Sun H."/>
            <person name="Tritt A."/>
            <person name="Yoshinaga Y."/>
            <person name="Zwiers L.-H."/>
            <person name="Turgeon B."/>
            <person name="Goodwin S."/>
            <person name="Spatafora J."/>
            <person name="Crous P."/>
            <person name="Grigoriev I."/>
        </authorList>
    </citation>
    <scope>NUCLEOTIDE SEQUENCE</scope>
    <source>
        <strain evidence="2">CBS 690.94</strain>
    </source>
</reference>
<dbReference type="EMBL" id="MU001493">
    <property type="protein sequence ID" value="KAF2450238.1"/>
    <property type="molecule type" value="Genomic_DNA"/>
</dbReference>